<name>A0A4W2GRM3_BOBOX</name>
<dbReference type="PANTHER" id="PTHR13421">
    <property type="entry name" value="SNRNA-ACTIVATING PROTEIN COMPLEX SUBUNIT 3"/>
    <property type="match status" value="1"/>
</dbReference>
<evidence type="ECO:0000256" key="5">
    <source>
        <dbReference type="ARBA" id="ARBA00023125"/>
    </source>
</evidence>
<evidence type="ECO:0000256" key="9">
    <source>
        <dbReference type="ARBA" id="ARBA00025958"/>
    </source>
</evidence>
<reference evidence="12 13" key="1">
    <citation type="submission" date="2018-11" db="EMBL/GenBank/DDBJ databases">
        <title>Haplotype-resolved cattle genomes.</title>
        <authorList>
            <person name="Low W.Y."/>
            <person name="Tearle R."/>
            <person name="Bickhart D.M."/>
            <person name="Rosen B.D."/>
            <person name="Koren S."/>
            <person name="Rhie A."/>
            <person name="Hiendleder S."/>
            <person name="Phillippy A.M."/>
            <person name="Smith T.P.L."/>
            <person name="Williams J.L."/>
        </authorList>
    </citation>
    <scope>NUCLEOTIDE SEQUENCE [LARGE SCALE GENOMIC DNA]</scope>
</reference>
<dbReference type="PANTHER" id="PTHR13421:SF16">
    <property type="entry name" value="SNRNA-ACTIVATING PROTEIN COMPLEX SUBUNIT 3"/>
    <property type="match status" value="1"/>
</dbReference>
<evidence type="ECO:0000256" key="8">
    <source>
        <dbReference type="ARBA" id="ARBA00025193"/>
    </source>
</evidence>
<reference evidence="12" key="2">
    <citation type="submission" date="2025-08" db="UniProtKB">
        <authorList>
            <consortium name="Ensembl"/>
        </authorList>
    </citation>
    <scope>IDENTIFICATION</scope>
</reference>
<evidence type="ECO:0000256" key="10">
    <source>
        <dbReference type="ARBA" id="ARBA00029606"/>
    </source>
</evidence>
<dbReference type="GO" id="GO:0003681">
    <property type="term" value="F:bent DNA binding"/>
    <property type="evidence" value="ECO:0007669"/>
    <property type="project" value="TreeGrafter"/>
</dbReference>
<proteinExistence type="inferred from homology"/>
<dbReference type="Pfam" id="PF12251">
    <property type="entry name" value="SNAPC3"/>
    <property type="match status" value="1"/>
</dbReference>
<gene>
    <name evidence="12" type="primary">SNAPC3</name>
</gene>
<dbReference type="GO" id="GO:0001006">
    <property type="term" value="F:RNA polymerase III type 3 promoter sequence-specific DNA binding"/>
    <property type="evidence" value="ECO:0007669"/>
    <property type="project" value="TreeGrafter"/>
</dbReference>
<evidence type="ECO:0000256" key="2">
    <source>
        <dbReference type="ARBA" id="ARBA00010410"/>
    </source>
</evidence>
<dbReference type="AlphaFoldDB" id="A0A4W2GRM3"/>
<dbReference type="GO" id="GO:0042795">
    <property type="term" value="P:snRNA transcription by RNA polymerase II"/>
    <property type="evidence" value="ECO:0007669"/>
    <property type="project" value="TreeGrafter"/>
</dbReference>
<keyword evidence="6" id="KW-0804">Transcription</keyword>
<evidence type="ECO:0000313" key="13">
    <source>
        <dbReference type="Proteomes" id="UP000429181"/>
    </source>
</evidence>
<evidence type="ECO:0000313" key="12">
    <source>
        <dbReference type="Ensembl" id="ENSBIXP00005019825.1"/>
    </source>
</evidence>
<dbReference type="Ensembl" id="ENSBIXT00005049990.1">
    <property type="protein sequence ID" value="ENSBIXP00005019825.1"/>
    <property type="gene ID" value="ENSBIXG00005023074.1"/>
</dbReference>
<dbReference type="GO" id="GO:0042796">
    <property type="term" value="P:snRNA transcription by RNA polymerase III"/>
    <property type="evidence" value="ECO:0007669"/>
    <property type="project" value="TreeGrafter"/>
</dbReference>
<dbReference type="GO" id="GO:0000978">
    <property type="term" value="F:RNA polymerase II cis-regulatory region sequence-specific DNA binding"/>
    <property type="evidence" value="ECO:0007669"/>
    <property type="project" value="TreeGrafter"/>
</dbReference>
<comment type="subcellular location">
    <subcellularLocation>
        <location evidence="1">Nucleus</location>
    </subcellularLocation>
</comment>
<keyword evidence="5" id="KW-0238">DNA-binding</keyword>
<feature type="region of interest" description="Disordered" evidence="11">
    <location>
        <begin position="1"/>
        <end position="27"/>
    </location>
</feature>
<accession>A0A4W2GRM3</accession>
<dbReference type="GO" id="GO:0019185">
    <property type="term" value="C:snRNA-activating protein complex"/>
    <property type="evidence" value="ECO:0007669"/>
    <property type="project" value="TreeGrafter"/>
</dbReference>
<keyword evidence="4" id="KW-0805">Transcription regulation</keyword>
<evidence type="ECO:0000256" key="1">
    <source>
        <dbReference type="ARBA" id="ARBA00004123"/>
    </source>
</evidence>
<evidence type="ECO:0000256" key="6">
    <source>
        <dbReference type="ARBA" id="ARBA00023163"/>
    </source>
</evidence>
<dbReference type="GO" id="GO:0005730">
    <property type="term" value="C:nucleolus"/>
    <property type="evidence" value="ECO:0007669"/>
    <property type="project" value="Ensembl"/>
</dbReference>
<dbReference type="InterPro" id="IPR022042">
    <property type="entry name" value="snRNA-activating_su3"/>
</dbReference>
<comment type="similarity">
    <text evidence="2">Belongs to the SNAPC3/SRD2 family.</text>
</comment>
<dbReference type="GO" id="GO:0016604">
    <property type="term" value="C:nuclear body"/>
    <property type="evidence" value="ECO:0007669"/>
    <property type="project" value="Ensembl"/>
</dbReference>
<dbReference type="GO" id="GO:0001046">
    <property type="term" value="F:core promoter sequence-specific DNA binding"/>
    <property type="evidence" value="ECO:0007669"/>
    <property type="project" value="TreeGrafter"/>
</dbReference>
<protein>
    <recommendedName>
        <fullName evidence="3">snRNA-activating protein complex subunit 3</fullName>
    </recommendedName>
    <alternativeName>
        <fullName evidence="10">Small nuclear RNA-activating complex polypeptide 3</fullName>
    </alternativeName>
</protein>
<dbReference type="Proteomes" id="UP000429181">
    <property type="component" value="Chromosome 8"/>
</dbReference>
<comment type="subunit">
    <text evidence="9">Part of the SNAPc complex composed of 5 subunits: SNAPC1, SNAPC2, SNAPC3, SNAPC4 and SNAPC5. SNAPC3 interacts with SNAPC1.</text>
</comment>
<organism evidence="12 13">
    <name type="scientific">Bos indicus x Bos taurus</name>
    <name type="common">Hybrid cattle</name>
    <dbReference type="NCBI Taxonomy" id="30522"/>
    <lineage>
        <taxon>Eukaryota</taxon>
        <taxon>Metazoa</taxon>
        <taxon>Chordata</taxon>
        <taxon>Craniata</taxon>
        <taxon>Vertebrata</taxon>
        <taxon>Euteleostomi</taxon>
        <taxon>Mammalia</taxon>
        <taxon>Eutheria</taxon>
        <taxon>Laurasiatheria</taxon>
        <taxon>Artiodactyla</taxon>
        <taxon>Ruminantia</taxon>
        <taxon>Pecora</taxon>
        <taxon>Bovidae</taxon>
        <taxon>Bovinae</taxon>
        <taxon>Bos</taxon>
    </lineage>
</organism>
<evidence type="ECO:0000256" key="3">
    <source>
        <dbReference type="ARBA" id="ARBA00013634"/>
    </source>
</evidence>
<evidence type="ECO:0000256" key="7">
    <source>
        <dbReference type="ARBA" id="ARBA00023242"/>
    </source>
</evidence>
<evidence type="ECO:0000256" key="4">
    <source>
        <dbReference type="ARBA" id="ARBA00023015"/>
    </source>
</evidence>
<evidence type="ECO:0000256" key="11">
    <source>
        <dbReference type="SAM" id="MobiDB-lite"/>
    </source>
</evidence>
<comment type="function">
    <text evidence="8">Part of the SNAPc complex required for the transcription of both RNA polymerase II and III small-nuclear RNA genes. Binds to the proximal sequence element (PSE), a non-TATA-box basal promoter element common to these 2 types of genes. Recruits TBP and BRF2 to the U6 snRNA TATA box.</text>
</comment>
<dbReference type="GeneTree" id="ENSGT00390000005708"/>
<sequence length="426" mass="48776">MAEDSRGDPACGGMDGRKDPVPSSGGFNFPEYEFPELNTQAFHVAAFGELWRGRLRGEEDLSLKDLPGGREVTDSGCEDAAVARDLGCSLETAAELRAVCGLDKLRCLEEGEDPEVIPENTDLVTLGVRKRLLKHREETLRIDRACRQETFAYEMGHLSSNFPVDAAGGSHLLESHAVGKKPENSADMIEEGELILSVNIFYPVIFHKHREHKPYQTMLVLGSQKLTELRDSICCVSDLQIGGEFSNTPDQAPENISKDLYKSAFFYFEGTFYNDKRYPECRDLSRTIIEWSESHDRGYGKFQTAKMEDFTFNDLYIKVGFPYLYCHQGDCEHVVVITDIRLVHHDDCLDKTLYPLIIKKHWLWTRKCFVCKMFTARLYLYSAEFNFPWMAENIYHINQKLTKPVRCVFKKLTIKCFMDLNATYIS</sequence>
<keyword evidence="7" id="KW-0539">Nucleus</keyword>